<accession>A0A4Z0YDB4</accession>
<keyword evidence="2" id="KW-1185">Reference proteome</keyword>
<dbReference type="EMBL" id="SRMQ01000002">
    <property type="protein sequence ID" value="TGJ77415.1"/>
    <property type="molecule type" value="Genomic_DNA"/>
</dbReference>
<organism evidence="1 2">
    <name type="scientific">Caproiciproducens galactitolivorans</name>
    <dbReference type="NCBI Taxonomy" id="642589"/>
    <lineage>
        <taxon>Bacteria</taxon>
        <taxon>Bacillati</taxon>
        <taxon>Bacillota</taxon>
        <taxon>Clostridia</taxon>
        <taxon>Eubacteriales</taxon>
        <taxon>Acutalibacteraceae</taxon>
        <taxon>Caproiciproducens</taxon>
    </lineage>
</organism>
<evidence type="ECO:0000313" key="1">
    <source>
        <dbReference type="EMBL" id="TGJ77415.1"/>
    </source>
</evidence>
<sequence>MFLQHYQRDFFNNHCEKDLFELFRNIPSRTYREKMRKQWIVCQKVALRCSAKFCVYIVNPEDHFTGYLALCSEIDPKWNQNILRKIKMPMLEEYAQIYEDCKSQELVVTYLFAVLASQFKEVVFSTNSTTFAGLCFGSEEWMLPIYPKRQSRYLVVQ</sequence>
<comment type="caution">
    <text evidence="1">The sequence shown here is derived from an EMBL/GenBank/DDBJ whole genome shotgun (WGS) entry which is preliminary data.</text>
</comment>
<evidence type="ECO:0000313" key="2">
    <source>
        <dbReference type="Proteomes" id="UP000297714"/>
    </source>
</evidence>
<name>A0A4Z0YDB4_9FIRM</name>
<gene>
    <name evidence="1" type="ORF">CAGA_07850</name>
</gene>
<proteinExistence type="predicted"/>
<dbReference type="AlphaFoldDB" id="A0A4Z0YDB4"/>
<reference evidence="1 2" key="1">
    <citation type="submission" date="2019-04" db="EMBL/GenBank/DDBJ databases">
        <authorList>
            <person name="Poehlein A."/>
            <person name="Bengelsdorf F.R."/>
            <person name="Duerre P."/>
            <person name="Daniel R."/>
        </authorList>
    </citation>
    <scope>NUCLEOTIDE SEQUENCE [LARGE SCALE GENOMIC DNA]</scope>
    <source>
        <strain evidence="1 2">BS-1</strain>
    </source>
</reference>
<dbReference type="Proteomes" id="UP000297714">
    <property type="component" value="Unassembled WGS sequence"/>
</dbReference>
<protein>
    <submittedName>
        <fullName evidence="1">Uncharacterized protein</fullName>
    </submittedName>
</protein>